<evidence type="ECO:0000313" key="5">
    <source>
        <dbReference type="EMBL" id="KAJ7365776.1"/>
    </source>
</evidence>
<evidence type="ECO:0000313" key="6">
    <source>
        <dbReference type="Proteomes" id="UP001163046"/>
    </source>
</evidence>
<dbReference type="Pfam" id="PF13927">
    <property type="entry name" value="Ig_3"/>
    <property type="match status" value="3"/>
</dbReference>
<proteinExistence type="predicted"/>
<name>A0A9W9YT23_9CNID</name>
<dbReference type="PROSITE" id="PS50835">
    <property type="entry name" value="IG_LIKE"/>
    <property type="match status" value="9"/>
</dbReference>
<feature type="domain" description="Ig-like" evidence="4">
    <location>
        <begin position="253"/>
        <end position="357"/>
    </location>
</feature>
<dbReference type="GO" id="GO:0030424">
    <property type="term" value="C:axon"/>
    <property type="evidence" value="ECO:0007669"/>
    <property type="project" value="TreeGrafter"/>
</dbReference>
<organism evidence="5 6">
    <name type="scientific">Desmophyllum pertusum</name>
    <dbReference type="NCBI Taxonomy" id="174260"/>
    <lineage>
        <taxon>Eukaryota</taxon>
        <taxon>Metazoa</taxon>
        <taxon>Cnidaria</taxon>
        <taxon>Anthozoa</taxon>
        <taxon>Hexacorallia</taxon>
        <taxon>Scleractinia</taxon>
        <taxon>Caryophylliina</taxon>
        <taxon>Caryophylliidae</taxon>
        <taxon>Desmophyllum</taxon>
    </lineage>
</organism>
<feature type="domain" description="Ig-like" evidence="4">
    <location>
        <begin position="87"/>
        <end position="190"/>
    </location>
</feature>
<dbReference type="AlphaFoldDB" id="A0A9W9YT23"/>
<feature type="domain" description="Ig-like" evidence="4">
    <location>
        <begin position="805"/>
        <end position="874"/>
    </location>
</feature>
<evidence type="ECO:0000256" key="1">
    <source>
        <dbReference type="ARBA" id="ARBA00022729"/>
    </source>
</evidence>
<dbReference type="Pfam" id="PF07679">
    <property type="entry name" value="I-set"/>
    <property type="match status" value="6"/>
</dbReference>
<comment type="caution">
    <text evidence="5">The sequence shown here is derived from an EMBL/GenBank/DDBJ whole genome shotgun (WGS) entry which is preliminary data.</text>
</comment>
<dbReference type="SMART" id="SM00408">
    <property type="entry name" value="IGc2"/>
    <property type="match status" value="9"/>
</dbReference>
<reference evidence="5" key="1">
    <citation type="submission" date="2023-01" db="EMBL/GenBank/DDBJ databases">
        <title>Genome assembly of the deep-sea coral Lophelia pertusa.</title>
        <authorList>
            <person name="Herrera S."/>
            <person name="Cordes E."/>
        </authorList>
    </citation>
    <scope>NUCLEOTIDE SEQUENCE</scope>
    <source>
        <strain evidence="5">USNM1676648</strain>
        <tissue evidence="5">Polyp</tissue>
    </source>
</reference>
<feature type="domain" description="Ig-like" evidence="4">
    <location>
        <begin position="466"/>
        <end position="569"/>
    </location>
</feature>
<evidence type="ECO:0000259" key="4">
    <source>
        <dbReference type="PROSITE" id="PS50835"/>
    </source>
</evidence>
<dbReference type="InterPro" id="IPR013783">
    <property type="entry name" value="Ig-like_fold"/>
</dbReference>
<dbReference type="Proteomes" id="UP001163046">
    <property type="component" value="Unassembled WGS sequence"/>
</dbReference>
<dbReference type="FunFam" id="2.60.40.10:FF:000032">
    <property type="entry name" value="palladin isoform X1"/>
    <property type="match status" value="1"/>
</dbReference>
<evidence type="ECO:0000256" key="3">
    <source>
        <dbReference type="ARBA" id="ARBA00023319"/>
    </source>
</evidence>
<dbReference type="PANTHER" id="PTHR45080">
    <property type="entry name" value="CONTACTIN 5"/>
    <property type="match status" value="1"/>
</dbReference>
<keyword evidence="1" id="KW-0732">Signal</keyword>
<dbReference type="GO" id="GO:0043025">
    <property type="term" value="C:neuronal cell body"/>
    <property type="evidence" value="ECO:0007669"/>
    <property type="project" value="TreeGrafter"/>
</dbReference>
<keyword evidence="3" id="KW-0393">Immunoglobulin domain</keyword>
<feature type="domain" description="Ig-like" evidence="4">
    <location>
        <begin position="998"/>
        <end position="1103"/>
    </location>
</feature>
<dbReference type="SMART" id="SM00409">
    <property type="entry name" value="IG"/>
    <property type="match status" value="9"/>
</dbReference>
<dbReference type="GO" id="GO:0005886">
    <property type="term" value="C:plasma membrane"/>
    <property type="evidence" value="ECO:0007669"/>
    <property type="project" value="TreeGrafter"/>
</dbReference>
<dbReference type="InterPro" id="IPR050958">
    <property type="entry name" value="Cell_Adh-Cytoskel_Orgn"/>
</dbReference>
<feature type="domain" description="Ig-like" evidence="4">
    <location>
        <begin position="708"/>
        <end position="792"/>
    </location>
</feature>
<dbReference type="GO" id="GO:0007156">
    <property type="term" value="P:homophilic cell adhesion via plasma membrane adhesion molecules"/>
    <property type="evidence" value="ECO:0007669"/>
    <property type="project" value="TreeGrafter"/>
</dbReference>
<feature type="domain" description="Ig-like" evidence="4">
    <location>
        <begin position="881"/>
        <end position="991"/>
    </location>
</feature>
<dbReference type="InterPro" id="IPR013098">
    <property type="entry name" value="Ig_I-set"/>
</dbReference>
<dbReference type="GO" id="GO:0050808">
    <property type="term" value="P:synapse organization"/>
    <property type="evidence" value="ECO:0007669"/>
    <property type="project" value="TreeGrafter"/>
</dbReference>
<dbReference type="CDD" id="cd00096">
    <property type="entry name" value="Ig"/>
    <property type="match status" value="4"/>
</dbReference>
<accession>A0A9W9YT23</accession>
<dbReference type="SUPFAM" id="SSF48726">
    <property type="entry name" value="Immunoglobulin"/>
    <property type="match status" value="9"/>
</dbReference>
<feature type="domain" description="Ig-like" evidence="4">
    <location>
        <begin position="592"/>
        <end position="684"/>
    </location>
</feature>
<feature type="domain" description="Ig-like" evidence="4">
    <location>
        <begin position="364"/>
        <end position="459"/>
    </location>
</feature>
<dbReference type="GO" id="GO:0008046">
    <property type="term" value="F:axon guidance receptor activity"/>
    <property type="evidence" value="ECO:0007669"/>
    <property type="project" value="TreeGrafter"/>
</dbReference>
<evidence type="ECO:0000256" key="2">
    <source>
        <dbReference type="ARBA" id="ARBA00023157"/>
    </source>
</evidence>
<dbReference type="InterPro" id="IPR003599">
    <property type="entry name" value="Ig_sub"/>
</dbReference>
<dbReference type="InterPro" id="IPR036179">
    <property type="entry name" value="Ig-like_dom_sf"/>
</dbReference>
<dbReference type="OrthoDB" id="10056271at2759"/>
<sequence>MYQYTPDHAQAQAMTPDKLSTETGFYGSEEFLNNTQMYFDKLTEDPQSFTTLLQIIDGDDARERRAVTAEQDDVLEGSGVAPSPDAPVIVVSEQKKFVLKTPGKLSVDVGCSVWAVRGTEITVSCRASSPDGTAPTIEWLRYGYPVTDRYQGDVAARDGSLRIRRLGRFNEGTFTCRASNDAGETDALFTAKIIGECSPGRPVTIGKAVKVGNDLVITDIDKRYDLVYQCTARTSRGRVSETSTVKVKDLDPPRIKYGTRDVRIIDDESAEVEIDVGSRLTVISETQVTVRCVTTMEPAPAVSWKIQGKDSGFNDDVTLSKDNSTLTISDPGIEDSGVYTCTATNNVGRDSKSSNINILAPEPPRISHSNRKITSLENLNVIEATIGDELTLLAGANVIITCPTSGLPTPTVEWKKDGEDLSVNGSKLTVNNVTSQDSGLFTCEAVNRAGRFSYSSEFLVIAAEKPRIETSTGRVIGLEGIEEAVVKIGQDLRVVEGLIVRVVCPVRGFPTPEVSWFLNDRMLKTSERFLIDTRSNSLIVNGIQVRDSGQVSCLAKNGAGQARESSFVSIIGERSAKIQSGNSSIESIKGIMKVDIQIGDSLHVLSGSDVSMDCLARGTPTPVINWRWNGRQVISGARRGQLAVTDITGGSRLTVWQISAENAGQYECVAFNTGGAERIASDITVLDTTPPKIEVSSTSVERIVDLSPVSVLIGTRVTMLPGARLEITCLATGIPEPTISWLRQDKQITSSGRFSIVNTTLVIHATQLEDRGLFTCAAKNTVGRETFSTKVEIIEPIKPRIRQTGRDLKIELLVRLSEAVGGLPTPKITWLRGDKTVGTGRKLKLGILKEESSGNYTCLATNVAGEARKTTKLTVRSAIPPAIQSSDKVLESYEERVSLEVIIGTRLKVIEGTKIDLICRVTGFPTPKVNWVKGNEPLDFRFERQGYFVIPYNGTSSTLLIRARSQSQADEVYGCTAYNAGGSVTAFSYLTFYERVEPTVKSTWWTGSVGIKEWLQSRDPIKLVIGDSLRSFTKTKVTIQCPVHAIPLAKVTWTKNGGALPSKHKINGTDLVLSEDSGTSDSGRYTCTATNSLGRDAAYSVITYLEPTKPSIITGESSVQLLSAVNYRATVGTNITTVLGTTSHSFVSLKEFPVPVCLGGKATLI</sequence>
<dbReference type="InterPro" id="IPR007110">
    <property type="entry name" value="Ig-like_dom"/>
</dbReference>
<dbReference type="InterPro" id="IPR003598">
    <property type="entry name" value="Ig_sub2"/>
</dbReference>
<dbReference type="Gene3D" id="2.60.40.10">
    <property type="entry name" value="Immunoglobulins"/>
    <property type="match status" value="9"/>
</dbReference>
<dbReference type="PANTHER" id="PTHR45080:SF8">
    <property type="entry name" value="IG-LIKE DOMAIN-CONTAINING PROTEIN"/>
    <property type="match status" value="1"/>
</dbReference>
<keyword evidence="6" id="KW-1185">Reference proteome</keyword>
<dbReference type="EMBL" id="MU827302">
    <property type="protein sequence ID" value="KAJ7365776.1"/>
    <property type="molecule type" value="Genomic_DNA"/>
</dbReference>
<protein>
    <recommendedName>
        <fullName evidence="4">Ig-like domain-containing protein</fullName>
    </recommendedName>
</protein>
<gene>
    <name evidence="5" type="ORF">OS493_002494</name>
</gene>
<keyword evidence="2" id="KW-1015">Disulfide bond</keyword>